<protein>
    <submittedName>
        <fullName evidence="4">Metallo-hydrolase/oxidoreductase</fullName>
    </submittedName>
</protein>
<evidence type="ECO:0000313" key="4">
    <source>
        <dbReference type="EMBL" id="KAF2101859.1"/>
    </source>
</evidence>
<proteinExistence type="predicted"/>
<feature type="binding site" evidence="1">
    <location>
        <position position="298"/>
    </location>
    <ligand>
        <name>an N-acyl-1,2-diacyl-sn-glycero-3-phosphoethanolamine</name>
        <dbReference type="ChEBI" id="CHEBI:62537"/>
    </ligand>
</feature>
<dbReference type="EMBL" id="ML978123">
    <property type="protein sequence ID" value="KAF2101859.1"/>
    <property type="molecule type" value="Genomic_DNA"/>
</dbReference>
<dbReference type="PIRSF" id="PIRSF038896">
    <property type="entry name" value="NAPE-PLD"/>
    <property type="match status" value="1"/>
</dbReference>
<dbReference type="GO" id="GO:0070292">
    <property type="term" value="P:N-acylphosphatidylethanolamine metabolic process"/>
    <property type="evidence" value="ECO:0007669"/>
    <property type="project" value="TreeGrafter"/>
</dbReference>
<evidence type="ECO:0000313" key="5">
    <source>
        <dbReference type="Proteomes" id="UP000799772"/>
    </source>
</evidence>
<name>A0A9P4MDP6_9PEZI</name>
<gene>
    <name evidence="4" type="ORF">NA57DRAFT_24906</name>
</gene>
<dbReference type="Gene3D" id="3.60.15.10">
    <property type="entry name" value="Ribonuclease Z/Hydroxyacylglutathione hydrolase-like"/>
    <property type="match status" value="1"/>
</dbReference>
<evidence type="ECO:0000259" key="3">
    <source>
        <dbReference type="Pfam" id="PF12706"/>
    </source>
</evidence>
<feature type="non-terminal residue" evidence="4">
    <location>
        <position position="1"/>
    </location>
</feature>
<dbReference type="OrthoDB" id="332863at2759"/>
<dbReference type="PANTHER" id="PTHR15032">
    <property type="entry name" value="N-ACYL-PHOSPHATIDYLETHANOLAMINE-HYDROLYZING PHOSPHOLIPASE D"/>
    <property type="match status" value="1"/>
</dbReference>
<dbReference type="Pfam" id="PF12706">
    <property type="entry name" value="Lactamase_B_2"/>
    <property type="match status" value="1"/>
</dbReference>
<feature type="domain" description="Metallo-beta-lactamase" evidence="3">
    <location>
        <begin position="90"/>
        <end position="321"/>
    </location>
</feature>
<evidence type="ECO:0000256" key="1">
    <source>
        <dbReference type="PIRSR" id="PIRSR038896-50"/>
    </source>
</evidence>
<dbReference type="GO" id="GO:0070291">
    <property type="term" value="P:N-acylethanolamine metabolic process"/>
    <property type="evidence" value="ECO:0007669"/>
    <property type="project" value="TreeGrafter"/>
</dbReference>
<keyword evidence="5" id="KW-1185">Reference proteome</keyword>
<dbReference type="GO" id="GO:0070290">
    <property type="term" value="F:N-acylphosphatidylethanolamine-specific phospholipase D activity"/>
    <property type="evidence" value="ECO:0007669"/>
    <property type="project" value="InterPro"/>
</dbReference>
<dbReference type="InterPro" id="IPR036866">
    <property type="entry name" value="RibonucZ/Hydroxyglut_hydro"/>
</dbReference>
<dbReference type="Proteomes" id="UP000799772">
    <property type="component" value="Unassembled WGS sequence"/>
</dbReference>
<dbReference type="GO" id="GO:0005737">
    <property type="term" value="C:cytoplasm"/>
    <property type="evidence" value="ECO:0007669"/>
    <property type="project" value="TreeGrafter"/>
</dbReference>
<feature type="binding site" evidence="1">
    <location>
        <position position="136"/>
    </location>
    <ligand>
        <name>an N-acyl-1,2-diacyl-sn-glycero-3-phosphoethanolamine</name>
        <dbReference type="ChEBI" id="CHEBI:62537"/>
    </ligand>
</feature>
<evidence type="ECO:0000256" key="2">
    <source>
        <dbReference type="SAM" id="MobiDB-lite"/>
    </source>
</evidence>
<feature type="region of interest" description="Disordered" evidence="2">
    <location>
        <begin position="1"/>
        <end position="22"/>
    </location>
</feature>
<dbReference type="InterPro" id="IPR024884">
    <property type="entry name" value="NAPE-PLD"/>
</dbReference>
<comment type="caution">
    <text evidence="4">The sequence shown here is derived from an EMBL/GenBank/DDBJ whole genome shotgun (WGS) entry which is preliminary data.</text>
</comment>
<dbReference type="PANTHER" id="PTHR15032:SF4">
    <property type="entry name" value="N-ACYL-PHOSPHATIDYLETHANOLAMINE-HYDROLYZING PHOSPHOLIPASE D"/>
    <property type="match status" value="1"/>
</dbReference>
<reference evidence="4" key="1">
    <citation type="journal article" date="2020" name="Stud. Mycol.">
        <title>101 Dothideomycetes genomes: a test case for predicting lifestyles and emergence of pathogens.</title>
        <authorList>
            <person name="Haridas S."/>
            <person name="Albert R."/>
            <person name="Binder M."/>
            <person name="Bloem J."/>
            <person name="Labutti K."/>
            <person name="Salamov A."/>
            <person name="Andreopoulos B."/>
            <person name="Baker S."/>
            <person name="Barry K."/>
            <person name="Bills G."/>
            <person name="Bluhm B."/>
            <person name="Cannon C."/>
            <person name="Castanera R."/>
            <person name="Culley D."/>
            <person name="Daum C."/>
            <person name="Ezra D."/>
            <person name="Gonzalez J."/>
            <person name="Henrissat B."/>
            <person name="Kuo A."/>
            <person name="Liang C."/>
            <person name="Lipzen A."/>
            <person name="Lutzoni F."/>
            <person name="Magnuson J."/>
            <person name="Mondo S."/>
            <person name="Nolan M."/>
            <person name="Ohm R."/>
            <person name="Pangilinan J."/>
            <person name="Park H.-J."/>
            <person name="Ramirez L."/>
            <person name="Alfaro M."/>
            <person name="Sun H."/>
            <person name="Tritt A."/>
            <person name="Yoshinaga Y."/>
            <person name="Zwiers L.-H."/>
            <person name="Turgeon B."/>
            <person name="Goodwin S."/>
            <person name="Spatafora J."/>
            <person name="Crous P."/>
            <person name="Grigoriev I."/>
        </authorList>
    </citation>
    <scope>NUCLEOTIDE SEQUENCE</scope>
    <source>
        <strain evidence="4">CBS 133067</strain>
    </source>
</reference>
<dbReference type="SUPFAM" id="SSF56281">
    <property type="entry name" value="Metallo-hydrolase/oxidoreductase"/>
    <property type="match status" value="1"/>
</dbReference>
<dbReference type="InterPro" id="IPR001279">
    <property type="entry name" value="Metallo-B-lactamas"/>
</dbReference>
<feature type="non-terminal residue" evidence="4">
    <location>
        <position position="368"/>
    </location>
</feature>
<sequence>AHHVGSPPTTFRNPWPSAGTKSSFSQMLRTRFSSNRNFVPVPTDPSELVTVRKPDWGAGKDGLKATWFGHASFLVETSTSASSASARGVRLLLDPVFGRMSPLPLGIGGPKRFVPLPCTLEEVPEVDAVVISHDHYDHLDYETILKVYKTRGRGNVHFFGGLGMKAWFVGVGIAEGDVTELDWWDESSLEVNGVGSMTLMCTPSQHFSGRNATSMGSSLWCSWVLKERGDVGGRNIYFAGDTAYRAVTEADVAGGEEAINSRPACPAFKEIGDKYGPFDLALLPIGCFLPREFMSRVHCSPDDSICIHKDVRSRRSIGMHYGTIRGNLSAHYEDVREPPKQWKECCEKAGLKWGQEIGLCDIGETLLV</sequence>
<organism evidence="4 5">
    <name type="scientific">Rhizodiscina lignyota</name>
    <dbReference type="NCBI Taxonomy" id="1504668"/>
    <lineage>
        <taxon>Eukaryota</taxon>
        <taxon>Fungi</taxon>
        <taxon>Dikarya</taxon>
        <taxon>Ascomycota</taxon>
        <taxon>Pezizomycotina</taxon>
        <taxon>Dothideomycetes</taxon>
        <taxon>Pleosporomycetidae</taxon>
        <taxon>Aulographales</taxon>
        <taxon>Rhizodiscinaceae</taxon>
        <taxon>Rhizodiscina</taxon>
    </lineage>
</organism>
<dbReference type="AlphaFoldDB" id="A0A9P4MDP6"/>
<dbReference type="GO" id="GO:0008270">
    <property type="term" value="F:zinc ion binding"/>
    <property type="evidence" value="ECO:0007669"/>
    <property type="project" value="InterPro"/>
</dbReference>
<accession>A0A9P4MDP6</accession>